<dbReference type="RefSeq" id="WP_009838246.1">
    <property type="nucleotide sequence ID" value="NZ_AAOH01000003.1"/>
</dbReference>
<comment type="caution">
    <text evidence="1">The sequence shown here is derived from an EMBL/GenBank/DDBJ whole genome shotgun (WGS) entry which is preliminary data.</text>
</comment>
<keyword evidence="2" id="KW-1185">Reference proteome</keyword>
<protein>
    <submittedName>
        <fullName evidence="1">Putative orphan protein</fullName>
    </submittedName>
</protein>
<reference evidence="1 2" key="1">
    <citation type="submission" date="2006-02" db="EMBL/GenBank/DDBJ databases">
        <authorList>
            <person name="Moran M.A."/>
            <person name="Kjelleberg S."/>
            <person name="Egan S."/>
            <person name="Saunders N."/>
            <person name="Thomas T."/>
            <person name="Ferriera S."/>
            <person name="Johnson J."/>
            <person name="Kravitz S."/>
            <person name="Halpern A."/>
            <person name="Remington K."/>
            <person name="Beeson K."/>
            <person name="Tran B."/>
            <person name="Rogers Y.-H."/>
            <person name="Friedman R."/>
            <person name="Venter J.C."/>
        </authorList>
    </citation>
    <scope>NUCLEOTIDE SEQUENCE [LARGE SCALE GENOMIC DNA]</scope>
    <source>
        <strain evidence="1 2">D2</strain>
    </source>
</reference>
<dbReference type="Proteomes" id="UP000006201">
    <property type="component" value="Unassembled WGS sequence"/>
</dbReference>
<organism evidence="1 2">
    <name type="scientific">Pseudoalteromonas tunicata D2</name>
    <dbReference type="NCBI Taxonomy" id="87626"/>
    <lineage>
        <taxon>Bacteria</taxon>
        <taxon>Pseudomonadati</taxon>
        <taxon>Pseudomonadota</taxon>
        <taxon>Gammaproteobacteria</taxon>
        <taxon>Alteromonadales</taxon>
        <taxon>Pseudoalteromonadaceae</taxon>
        <taxon>Pseudoalteromonas</taxon>
    </lineage>
</organism>
<dbReference type="STRING" id="87626.PTD2_08074"/>
<proteinExistence type="predicted"/>
<dbReference type="EMBL" id="AAOH01000003">
    <property type="protein sequence ID" value="EAR28985.1"/>
    <property type="molecule type" value="Genomic_DNA"/>
</dbReference>
<dbReference type="eggNOG" id="ENOG50330QQ">
    <property type="taxonomic scope" value="Bacteria"/>
</dbReference>
<sequence>MTENLKSESCKCFDEYLAAVREKIVNNLGDNAIDTKVEWSNTTWILGGDYAPVNPQVKFEYRKIKKGGEIAKGITKDCITVSANFCCFCGRKYQKADK</sequence>
<evidence type="ECO:0000313" key="1">
    <source>
        <dbReference type="EMBL" id="EAR28985.1"/>
    </source>
</evidence>
<accession>A4C8S0</accession>
<dbReference type="OrthoDB" id="6169388at2"/>
<gene>
    <name evidence="1" type="ORF">PTD2_08074</name>
</gene>
<name>A4C8S0_9GAMM</name>
<dbReference type="HOGENOM" id="CLU_180640_0_0_6"/>
<evidence type="ECO:0000313" key="2">
    <source>
        <dbReference type="Proteomes" id="UP000006201"/>
    </source>
</evidence>
<dbReference type="AlphaFoldDB" id="A4C8S0"/>